<evidence type="ECO:0000313" key="2">
    <source>
        <dbReference type="EMBL" id="KAK6167147.1"/>
    </source>
</evidence>
<name>A0AAN8IXB2_PATCE</name>
<feature type="region of interest" description="Disordered" evidence="1">
    <location>
        <begin position="1"/>
        <end position="31"/>
    </location>
</feature>
<reference evidence="2 3" key="1">
    <citation type="submission" date="2024-01" db="EMBL/GenBank/DDBJ databases">
        <title>The genome of the rayed Mediterranean limpet Patella caerulea (Linnaeus, 1758).</title>
        <authorList>
            <person name="Anh-Thu Weber A."/>
            <person name="Halstead-Nussloch G."/>
        </authorList>
    </citation>
    <scope>NUCLEOTIDE SEQUENCE [LARGE SCALE GENOMIC DNA]</scope>
    <source>
        <strain evidence="2">AATW-2023a</strain>
        <tissue evidence="2">Whole specimen</tissue>
    </source>
</reference>
<evidence type="ECO:0000256" key="1">
    <source>
        <dbReference type="SAM" id="MobiDB-lite"/>
    </source>
</evidence>
<sequence length="136" mass="15567">MEKWLSNKTGSPCSKLKLDENDDPVFSTSSKKRFSKDLSQSSFDWYVLDGNDKWHCKLCRTANSDNEYAKGHNIPAKTTNHICHSKSQGHIAAISTSKLREQMPLQQLIVKQLEKDEENIIGYLKCAYYLAKNEKP</sequence>
<proteinExistence type="predicted"/>
<accession>A0AAN8IXB2</accession>
<evidence type="ECO:0000313" key="3">
    <source>
        <dbReference type="Proteomes" id="UP001347796"/>
    </source>
</evidence>
<dbReference type="EMBL" id="JAZGQO010000018">
    <property type="protein sequence ID" value="KAK6167147.1"/>
    <property type="molecule type" value="Genomic_DNA"/>
</dbReference>
<comment type="caution">
    <text evidence="2">The sequence shown here is derived from an EMBL/GenBank/DDBJ whole genome shotgun (WGS) entry which is preliminary data.</text>
</comment>
<protein>
    <submittedName>
        <fullName evidence="2">Uncharacterized protein</fullName>
    </submittedName>
</protein>
<dbReference type="Proteomes" id="UP001347796">
    <property type="component" value="Unassembled WGS sequence"/>
</dbReference>
<gene>
    <name evidence="2" type="ORF">SNE40_021244</name>
</gene>
<keyword evidence="3" id="KW-1185">Reference proteome</keyword>
<dbReference type="AlphaFoldDB" id="A0AAN8IXB2"/>
<feature type="compositionally biased region" description="Polar residues" evidence="1">
    <location>
        <begin position="1"/>
        <end position="12"/>
    </location>
</feature>
<organism evidence="2 3">
    <name type="scientific">Patella caerulea</name>
    <name type="common">Rayed Mediterranean limpet</name>
    <dbReference type="NCBI Taxonomy" id="87958"/>
    <lineage>
        <taxon>Eukaryota</taxon>
        <taxon>Metazoa</taxon>
        <taxon>Spiralia</taxon>
        <taxon>Lophotrochozoa</taxon>
        <taxon>Mollusca</taxon>
        <taxon>Gastropoda</taxon>
        <taxon>Patellogastropoda</taxon>
        <taxon>Patelloidea</taxon>
        <taxon>Patellidae</taxon>
        <taxon>Patella</taxon>
    </lineage>
</organism>